<dbReference type="AlphaFoldDB" id="A0A4Y6ULJ5"/>
<keyword evidence="2" id="KW-1185">Reference proteome</keyword>
<proteinExistence type="predicted"/>
<dbReference type="KEGG" id="ssam:E3D00_06515"/>
<dbReference type="OrthoDB" id="7283544at2"/>
<organism evidence="1 2">
    <name type="scientific">Swingsia samuiensis</name>
    <dbReference type="NCBI Taxonomy" id="1293412"/>
    <lineage>
        <taxon>Bacteria</taxon>
        <taxon>Pseudomonadati</taxon>
        <taxon>Pseudomonadota</taxon>
        <taxon>Alphaproteobacteria</taxon>
        <taxon>Acetobacterales</taxon>
        <taxon>Acetobacteraceae</taxon>
        <taxon>Swingsia</taxon>
    </lineage>
</organism>
<gene>
    <name evidence="1" type="ORF">E3D00_06515</name>
</gene>
<sequence length="93" mass="10751">MAAKKNRKMTKAAMRLGQAASSNILQMLVNDRQGLVRESASFIRSLEKLWKINDLSPDLIWAELDERIRLADELRTRGIRPKKGRKYRSTKLP</sequence>
<accession>A0A4Y6ULJ5</accession>
<evidence type="ECO:0000313" key="2">
    <source>
        <dbReference type="Proteomes" id="UP000316313"/>
    </source>
</evidence>
<reference evidence="1 2" key="1">
    <citation type="submission" date="2019-03" db="EMBL/GenBank/DDBJ databases">
        <title>The complete genome sequence of Swingsia samuiensis NBRC107927(T).</title>
        <authorList>
            <person name="Chua K.-O."/>
            <person name="Chan K.-G."/>
            <person name="See-Too W.-S."/>
        </authorList>
    </citation>
    <scope>NUCLEOTIDE SEQUENCE [LARGE SCALE GENOMIC DNA]</scope>
    <source>
        <strain evidence="1 2">AH83</strain>
    </source>
</reference>
<dbReference type="EMBL" id="CP038141">
    <property type="protein sequence ID" value="QDH17251.1"/>
    <property type="molecule type" value="Genomic_DNA"/>
</dbReference>
<dbReference type="Proteomes" id="UP000316313">
    <property type="component" value="Chromosome"/>
</dbReference>
<evidence type="ECO:0000313" key="1">
    <source>
        <dbReference type="EMBL" id="QDH17251.1"/>
    </source>
</evidence>
<name>A0A4Y6ULJ5_9PROT</name>
<protein>
    <submittedName>
        <fullName evidence="1">Uncharacterized protein</fullName>
    </submittedName>
</protein>